<evidence type="ECO:0000313" key="4">
    <source>
        <dbReference type="Proteomes" id="UP000439752"/>
    </source>
</evidence>
<feature type="transmembrane region" description="Helical" evidence="1">
    <location>
        <begin position="120"/>
        <end position="140"/>
    </location>
</feature>
<dbReference type="InterPro" id="IPR032816">
    <property type="entry name" value="VTT_dom"/>
</dbReference>
<reference evidence="3 4" key="1">
    <citation type="submission" date="2019-10" db="EMBL/GenBank/DDBJ databases">
        <authorList>
            <person name="Karimi E."/>
        </authorList>
    </citation>
    <scope>NUCLEOTIDE SEQUENCE [LARGE SCALE GENOMIC DNA]</scope>
    <source>
        <strain evidence="3">Exiguobacterium sp. 9Y</strain>
    </source>
</reference>
<dbReference type="RefSeq" id="WP_159173947.1">
    <property type="nucleotide sequence ID" value="NZ_LR732312.1"/>
</dbReference>
<keyword evidence="1" id="KW-0812">Transmembrane</keyword>
<proteinExistence type="predicted"/>
<organism evidence="3 4">
    <name type="scientific">Exiguobacterium oxidotolerans</name>
    <dbReference type="NCBI Taxonomy" id="223958"/>
    <lineage>
        <taxon>Bacteria</taxon>
        <taxon>Bacillati</taxon>
        <taxon>Bacillota</taxon>
        <taxon>Bacilli</taxon>
        <taxon>Bacillales</taxon>
        <taxon>Bacillales Family XII. Incertae Sedis</taxon>
        <taxon>Exiguobacterium</taxon>
    </lineage>
</organism>
<name>A0A653IGB3_9BACL</name>
<dbReference type="Proteomes" id="UP000439752">
    <property type="component" value="Unassembled WGS sequence"/>
</dbReference>
<keyword evidence="1" id="KW-1133">Transmembrane helix</keyword>
<keyword evidence="4" id="KW-1185">Reference proteome</keyword>
<dbReference type="Pfam" id="PF09335">
    <property type="entry name" value="VTT_dom"/>
    <property type="match status" value="1"/>
</dbReference>
<evidence type="ECO:0000256" key="1">
    <source>
        <dbReference type="SAM" id="Phobius"/>
    </source>
</evidence>
<accession>A0A653IGB3</accession>
<feature type="domain" description="VTT" evidence="2">
    <location>
        <begin position="28"/>
        <end position="139"/>
    </location>
</feature>
<sequence length="197" mass="22245">MDWMAFVRLAGGIMFTPLSDDVLMMGHVLFGVMEGTHPLKIWLMTWPVFVIAFTWFYLIARFFREVPFVKKIMKSRFLAQAETILERRGGWAIGLSFFLPGVRHPIHYVAGLLNYPIGRYVAINVVAAGVYTGVWTFLIVRIGKVVTWSSVMNGVTENPMLLGLGLLGGVTLFGLLVWQHKRGRSLMMQVTGTPHTR</sequence>
<gene>
    <name evidence="3" type="ORF">EXIGUO9Y_380016</name>
</gene>
<dbReference type="EMBL" id="CABWKQ010000032">
    <property type="protein sequence ID" value="VWX38252.1"/>
    <property type="molecule type" value="Genomic_DNA"/>
</dbReference>
<feature type="transmembrane region" description="Helical" evidence="1">
    <location>
        <begin position="41"/>
        <end position="63"/>
    </location>
</feature>
<keyword evidence="1" id="KW-0472">Membrane</keyword>
<feature type="transmembrane region" description="Helical" evidence="1">
    <location>
        <begin position="160"/>
        <end position="178"/>
    </location>
</feature>
<evidence type="ECO:0000259" key="2">
    <source>
        <dbReference type="Pfam" id="PF09335"/>
    </source>
</evidence>
<protein>
    <recommendedName>
        <fullName evidence="2">VTT domain-containing protein</fullName>
    </recommendedName>
</protein>
<evidence type="ECO:0000313" key="3">
    <source>
        <dbReference type="EMBL" id="VWX38252.1"/>
    </source>
</evidence>
<dbReference type="AlphaFoldDB" id="A0A653IGB3"/>